<keyword evidence="3" id="KW-1185">Reference proteome</keyword>
<gene>
    <name evidence="2" type="ORF">SAMN05661099_1153</name>
</gene>
<reference evidence="3" key="1">
    <citation type="submission" date="2017-02" db="EMBL/GenBank/DDBJ databases">
        <authorList>
            <person name="Varghese N."/>
            <person name="Submissions S."/>
        </authorList>
    </citation>
    <scope>NUCLEOTIDE SEQUENCE [LARGE SCALE GENOMIC DNA]</scope>
    <source>
        <strain evidence="3">DSM 22385</strain>
    </source>
</reference>
<evidence type="ECO:0000313" key="3">
    <source>
        <dbReference type="Proteomes" id="UP000189981"/>
    </source>
</evidence>
<evidence type="ECO:0000259" key="1">
    <source>
        <dbReference type="Pfam" id="PF18626"/>
    </source>
</evidence>
<dbReference type="Gene3D" id="3.10.620.30">
    <property type="match status" value="1"/>
</dbReference>
<dbReference type="STRING" id="572036.SAMN05661099_1153"/>
<dbReference type="EMBL" id="FUYR01000001">
    <property type="protein sequence ID" value="SKB40238.1"/>
    <property type="molecule type" value="Genomic_DNA"/>
</dbReference>
<organism evidence="2 3">
    <name type="scientific">Daejeonella lutea</name>
    <dbReference type="NCBI Taxonomy" id="572036"/>
    <lineage>
        <taxon>Bacteria</taxon>
        <taxon>Pseudomonadati</taxon>
        <taxon>Bacteroidota</taxon>
        <taxon>Sphingobacteriia</taxon>
        <taxon>Sphingobacteriales</taxon>
        <taxon>Sphingobacteriaceae</taxon>
        <taxon>Daejeonella</taxon>
    </lineage>
</organism>
<sequence>MQAIVKSFLVAFIIIASYSKGSGQSHFSVNEYAVNLKNYPAYSAAEVQAAIQSVKTSEYFDYRYINSGCNFKSHYISLWLKAKFNMETFKVWNFAKNMIYPNGFGVQLKMPDPNHLTKNDSIYWGFHVAAAILQKRIVNGKTFTDTMVIDLPTNPNQSIPLSNWLTAQNQNNSYFTFTDRKYCNFRTVPVEGANIFAGVFWDDTYSMNNSLVANALARDIVVMKYLNESLLPQISNDNLMQQHVQMREQRRAQMPQMRAAKKEQGFTDEQIDAEFKLMEWKADSAMQARRYEFTKTIADISNLSLPVEYQNQITPLTTRIQNHIIADLRK</sequence>
<feature type="domain" description="Protein glutaminase" evidence="1">
    <location>
        <begin position="47"/>
        <end position="166"/>
    </location>
</feature>
<protein>
    <recommendedName>
        <fullName evidence="1">Protein glutaminase domain-containing protein</fullName>
    </recommendedName>
</protein>
<proteinExistence type="predicted"/>
<dbReference type="Proteomes" id="UP000189981">
    <property type="component" value="Unassembled WGS sequence"/>
</dbReference>
<dbReference type="Pfam" id="PF18626">
    <property type="entry name" value="Gln_deamidase_2"/>
    <property type="match status" value="1"/>
</dbReference>
<name>A0A1T5AZ01_9SPHI</name>
<evidence type="ECO:0000313" key="2">
    <source>
        <dbReference type="EMBL" id="SKB40238.1"/>
    </source>
</evidence>
<dbReference type="InterPro" id="IPR041325">
    <property type="entry name" value="Gln_deamidase_2"/>
</dbReference>
<accession>A0A1T5AZ01</accession>
<dbReference type="OrthoDB" id="798749at2"/>
<dbReference type="RefSeq" id="WP_079701662.1">
    <property type="nucleotide sequence ID" value="NZ_FUYR01000001.1"/>
</dbReference>
<dbReference type="AlphaFoldDB" id="A0A1T5AZ01"/>